<protein>
    <submittedName>
        <fullName evidence="1">Uncharacterized protein</fullName>
    </submittedName>
</protein>
<dbReference type="STRING" id="44941.A0A397W2A9"/>
<dbReference type="EMBL" id="QKWP01000173">
    <property type="protein sequence ID" value="RIB25476.1"/>
    <property type="molecule type" value="Genomic_DNA"/>
</dbReference>
<name>A0A397W2A9_9GLOM</name>
<keyword evidence="2" id="KW-1185">Reference proteome</keyword>
<evidence type="ECO:0000313" key="1">
    <source>
        <dbReference type="EMBL" id="RIB25476.1"/>
    </source>
</evidence>
<accession>A0A397W2A9</accession>
<evidence type="ECO:0000313" key="2">
    <source>
        <dbReference type="Proteomes" id="UP000266673"/>
    </source>
</evidence>
<dbReference type="OrthoDB" id="2424014at2759"/>
<proteinExistence type="predicted"/>
<gene>
    <name evidence="1" type="ORF">C2G38_1956345</name>
</gene>
<organism evidence="1 2">
    <name type="scientific">Gigaspora rosea</name>
    <dbReference type="NCBI Taxonomy" id="44941"/>
    <lineage>
        <taxon>Eukaryota</taxon>
        <taxon>Fungi</taxon>
        <taxon>Fungi incertae sedis</taxon>
        <taxon>Mucoromycota</taxon>
        <taxon>Glomeromycotina</taxon>
        <taxon>Glomeromycetes</taxon>
        <taxon>Diversisporales</taxon>
        <taxon>Gigasporaceae</taxon>
        <taxon>Gigaspora</taxon>
    </lineage>
</organism>
<comment type="caution">
    <text evidence="1">The sequence shown here is derived from an EMBL/GenBank/DDBJ whole genome shotgun (WGS) entry which is preliminary data.</text>
</comment>
<dbReference type="Proteomes" id="UP000266673">
    <property type="component" value="Unassembled WGS sequence"/>
</dbReference>
<sequence length="382" mass="44818">MSHKANLNILSFEADGARSEFNAQSIITNEASNFLEYEDSFYKIHFKAPIYNGKLFIRIQDPKHAKKTARNQIFSGAKLLSLRINTICYDQLFKLAHQSQHFLLKRDVLNVDKQDDGAALRTFHSNNLKQILINDTLPDESVGLFEYLFVLGELFDAYLCRNIDHKIRIEMALRAYFFLNMWKKYIECCIIKYSTKWYNLQKSFISSQSFDIFISMVESLVMLVIAHREYYSQFPLLPWEHGTEALEHIFGISRRILPDFNFYEFFKIQQRVSFRDKISRAGLIDTSRDRNSAAGYIFDIDNASLSHEIIEKLCTWPTNEDIQECTRVAFNESILLVKYVHIYSYDNDESFIPEFTKSVEQIDDITNCEDNELIGKYNLFVI</sequence>
<reference evidence="1 2" key="1">
    <citation type="submission" date="2018-06" db="EMBL/GenBank/DDBJ databases">
        <title>Comparative genomics reveals the genomic features of Rhizophagus irregularis, R. cerebriforme, R. diaphanum and Gigaspora rosea, and their symbiotic lifestyle signature.</title>
        <authorList>
            <person name="Morin E."/>
            <person name="San Clemente H."/>
            <person name="Chen E.C.H."/>
            <person name="De La Providencia I."/>
            <person name="Hainaut M."/>
            <person name="Kuo A."/>
            <person name="Kohler A."/>
            <person name="Murat C."/>
            <person name="Tang N."/>
            <person name="Roy S."/>
            <person name="Loubradou J."/>
            <person name="Henrissat B."/>
            <person name="Grigoriev I.V."/>
            <person name="Corradi N."/>
            <person name="Roux C."/>
            <person name="Martin F.M."/>
        </authorList>
    </citation>
    <scope>NUCLEOTIDE SEQUENCE [LARGE SCALE GENOMIC DNA]</scope>
    <source>
        <strain evidence="1 2">DAOM 194757</strain>
    </source>
</reference>
<dbReference type="AlphaFoldDB" id="A0A397W2A9"/>